<reference evidence="2" key="1">
    <citation type="journal article" date="2015" name="Genome Announc.">
        <title>Draft Genome Sequence of Anaerolineae Strain TC1, a Novel Isolate from a Methanogenic Wastewater Treatment System.</title>
        <authorList>
            <person name="Matsuura N."/>
            <person name="Tourlousse D.M."/>
            <person name="Sun L."/>
            <person name="Toyonaga M."/>
            <person name="Kuroda K."/>
            <person name="Ohashi A."/>
            <person name="Cruz R."/>
            <person name="Yamaguchi T."/>
            <person name="Sekiguchi Y."/>
        </authorList>
    </citation>
    <scope>NUCLEOTIDE SEQUENCE [LARGE SCALE GENOMIC DNA]</scope>
    <source>
        <strain evidence="2">TC1</strain>
    </source>
</reference>
<dbReference type="PANTHER" id="PTHR43196">
    <property type="entry name" value="SULFATE ADENYLYLTRANSFERASE SUBUNIT 2"/>
    <property type="match status" value="1"/>
</dbReference>
<dbReference type="AlphaFoldDB" id="A0A0S7BLY0"/>
<organism evidence="2">
    <name type="scientific">Flexilinea flocculi</name>
    <dbReference type="NCBI Taxonomy" id="1678840"/>
    <lineage>
        <taxon>Bacteria</taxon>
        <taxon>Bacillati</taxon>
        <taxon>Chloroflexota</taxon>
        <taxon>Anaerolineae</taxon>
        <taxon>Anaerolineales</taxon>
        <taxon>Anaerolineaceae</taxon>
        <taxon>Flexilinea</taxon>
    </lineage>
</organism>
<name>A0A0S7BLY0_9CHLR</name>
<dbReference type="EMBL" id="DF968181">
    <property type="protein sequence ID" value="GAP41340.1"/>
    <property type="molecule type" value="Genomic_DNA"/>
</dbReference>
<dbReference type="PANTHER" id="PTHR43196:SF2">
    <property type="entry name" value="PHOSPHOADENOSINE PHOSPHOSULFATE REDUCTASE"/>
    <property type="match status" value="1"/>
</dbReference>
<protein>
    <submittedName>
        <fullName evidence="2">3'-phosphoadenosine 5'-phosphosulfate sulfotransferase</fullName>
    </submittedName>
</protein>
<keyword evidence="3" id="KW-1185">Reference proteome</keyword>
<dbReference type="SUPFAM" id="SSF52402">
    <property type="entry name" value="Adenine nucleotide alpha hydrolases-like"/>
    <property type="match status" value="1"/>
</dbReference>
<dbReference type="STRING" id="1678840.ATC1_131325"/>
<dbReference type="InterPro" id="IPR017896">
    <property type="entry name" value="4Fe4S_Fe-S-bd"/>
</dbReference>
<sequence length="775" mass="88892">MYSYTYDRMTGGLLLNTSPTGFSKEPRPVYAQELDILGFDQYWNYDKQMEQPYMWAEANTYWYRGVCVAKLKGGNLYTAPEIIIPTDENGIPIVPEPDGNFLRPVDIQAMVSANLDILQIIEQTTVKKILAVYEKYKGRLDLFHVAFSGGKDSAVLLDLVKKALPKGSFVVVFGDTGMEFPDTYDVVNKTQKLCEQEEIPFYIAKSHFDPEQSWKLFGPPSRVLRWCCSVHKSTPQTLLLREITGINNYIGLDFVGVRAHESATRSDYKYENFGKKQRGQYSHNSILEWTSAEIWSYIYANNIVINEAYKKGNGRAGCLFCPMSGGISDYFRRYNYKTEIDRYINLINQTYDGEKQKKNAESYIINGGWNARKNGREITNNANRCIEKIYNGNLIIEVTNPRNDWTEWIKTIGVLLKRENNYSIFFNDSVFDFDLKINKTGYIVTIPEIILKDNPAFGKLFRQVFRKASYCSACRVCETNCRKRAITFLEGKIKINNCSRCHDCHNIDSGCLLFHSLRHPQGGGSSMKSLNSFADHAPKPEWLRSFFELKEAFYSEHTLGPMMYDIFRRFLKDASLNEKNHFTKFASLISKIGWETNTAWGLILVNLVNENPQIEWYIESLDIGHIYKRQAVEDMLIAANVKPKDAKSIVKAFKRLTEIPLGMNLHFGYVTEEGDLVRTKCSVSDPRVLLYGLFKFAEKCNDYKEFTLATLLNDSIDRDGISPTRIFGLDREDMTPLLLGLSAKYPEFISASFTHDLEKITLAKDKTSSDVLELF</sequence>
<dbReference type="InterPro" id="IPR002500">
    <property type="entry name" value="PAPS_reduct_dom"/>
</dbReference>
<evidence type="ECO:0000313" key="2">
    <source>
        <dbReference type="EMBL" id="GAP41340.1"/>
    </source>
</evidence>
<dbReference type="PATRIC" id="fig|1678840.3.peg.2782"/>
<accession>A0A0S7BLY0</accession>
<evidence type="ECO:0000259" key="1">
    <source>
        <dbReference type="PROSITE" id="PS51379"/>
    </source>
</evidence>
<dbReference type="InterPro" id="IPR014729">
    <property type="entry name" value="Rossmann-like_a/b/a_fold"/>
</dbReference>
<dbReference type="Proteomes" id="UP000053370">
    <property type="component" value="Unassembled WGS sequence"/>
</dbReference>
<gene>
    <name evidence="2" type="ORF">ATC1_131325</name>
</gene>
<dbReference type="PROSITE" id="PS51379">
    <property type="entry name" value="4FE4S_FER_2"/>
    <property type="match status" value="1"/>
</dbReference>
<feature type="domain" description="4Fe-4S ferredoxin-type" evidence="1">
    <location>
        <begin position="462"/>
        <end position="491"/>
    </location>
</feature>
<proteinExistence type="predicted"/>
<dbReference type="OrthoDB" id="9794018at2"/>
<dbReference type="GO" id="GO:0016740">
    <property type="term" value="F:transferase activity"/>
    <property type="evidence" value="ECO:0007669"/>
    <property type="project" value="UniProtKB-KW"/>
</dbReference>
<keyword evidence="2" id="KW-0808">Transferase</keyword>
<evidence type="ECO:0000313" key="3">
    <source>
        <dbReference type="Proteomes" id="UP000053370"/>
    </source>
</evidence>
<dbReference type="Pfam" id="PF01507">
    <property type="entry name" value="PAPS_reduct"/>
    <property type="match status" value="1"/>
</dbReference>
<dbReference type="InterPro" id="IPR050128">
    <property type="entry name" value="Sulfate_adenylyltrnsfr_sub2"/>
</dbReference>
<dbReference type="Gene3D" id="3.40.50.620">
    <property type="entry name" value="HUPs"/>
    <property type="match status" value="1"/>
</dbReference>